<dbReference type="Pfam" id="PF00135">
    <property type="entry name" value="COesterase"/>
    <property type="match status" value="2"/>
</dbReference>
<evidence type="ECO:0000313" key="7">
    <source>
        <dbReference type="EMBL" id="KAK3919007.1"/>
    </source>
</evidence>
<keyword evidence="4" id="KW-0325">Glycoprotein</keyword>
<evidence type="ECO:0000313" key="8">
    <source>
        <dbReference type="Proteomes" id="UP001219518"/>
    </source>
</evidence>
<organism evidence="7 8">
    <name type="scientific">Frankliniella fusca</name>
    <dbReference type="NCBI Taxonomy" id="407009"/>
    <lineage>
        <taxon>Eukaryota</taxon>
        <taxon>Metazoa</taxon>
        <taxon>Ecdysozoa</taxon>
        <taxon>Arthropoda</taxon>
        <taxon>Hexapoda</taxon>
        <taxon>Insecta</taxon>
        <taxon>Pterygota</taxon>
        <taxon>Neoptera</taxon>
        <taxon>Paraneoptera</taxon>
        <taxon>Thysanoptera</taxon>
        <taxon>Terebrantia</taxon>
        <taxon>Thripoidea</taxon>
        <taxon>Thripidae</taxon>
        <taxon>Frankliniella</taxon>
    </lineage>
</organism>
<accession>A0AAE1HCQ3</accession>
<proteinExistence type="inferred from homology"/>
<feature type="region of interest" description="Disordered" evidence="5">
    <location>
        <begin position="445"/>
        <end position="466"/>
    </location>
</feature>
<keyword evidence="3" id="KW-0378">Hydrolase</keyword>
<comment type="caution">
    <text evidence="7">The sequence shown here is derived from an EMBL/GenBank/DDBJ whole genome shotgun (WGS) entry which is preliminary data.</text>
</comment>
<sequence>MKILFYSQITIILTKQEISNLALECSCPHAYTAVLRDSQYRDALPLFSAIKHSIAPAATINTINAYLRFYGRILIDRFRLGRRSRTTERLQSAKMPHAPHAPHTIRVQAGRLATGALLLLVWSALLTRAVSQEVTVTSGRLRGERVQGGGGARDYWAFRGVPYAAPPVGELRYKAPRPAANWSGVRDATVEGNKCPQIKYDNNIGAEDCLNVNVYTPSLECPAGGYAVIVFFHGGSLIEESNSWKPVFGPDFLVHYDVVLMMPNYRLGALGFLNLNTAAIPGNAALKDAVLALRWVHDNARAFCGDPERVTIMGQSAGSKMAGFVALTESARGQCQVVSPLDNRCAVKLILARPGHEHRISGLFRASIQLSGAANSPMAYTELNVERATALARMLGSASDEPAEVERVLLTSPYDLIVNKSYEMNNNPGWGLSYNPFVFSPELRPEDGEPRALTRDPESLLRDPPVPRVPTLTSVCRREALAGAVYLVNNPEKRSLLVKNQVNFFRAEFAYVGKDTARELGVATTPSDSLVKEIASRIQQKFLQGQDPTDDYPEMFANILSDMKYVYPMYRWVHALDNQKAPLYLYLFDFVGEYNYWRSGVNTNVTGAVHADDLGYLFRVTATELHQNISGETRSDRALRAHVKLITDFAKSLTSLPFLGPEHDVALEDRRRRRPPYLHIGDDFRMTRVENTLGVEDRMMFWGQVMELMQSGGATPTRGLGLGVLVAVLLAVLVPRACL</sequence>
<evidence type="ECO:0000256" key="4">
    <source>
        <dbReference type="ARBA" id="ARBA00023180"/>
    </source>
</evidence>
<evidence type="ECO:0000256" key="5">
    <source>
        <dbReference type="SAM" id="MobiDB-lite"/>
    </source>
</evidence>
<dbReference type="InterPro" id="IPR002018">
    <property type="entry name" value="CarbesteraseB"/>
</dbReference>
<reference evidence="7" key="2">
    <citation type="journal article" date="2023" name="BMC Genomics">
        <title>Pest status, molecular evolution, and epigenetic factors derived from the genome assembly of Frankliniella fusca, a thysanopteran phytovirus vector.</title>
        <authorList>
            <person name="Catto M.A."/>
            <person name="Labadie P.E."/>
            <person name="Jacobson A.L."/>
            <person name="Kennedy G.G."/>
            <person name="Srinivasan R."/>
            <person name="Hunt B.G."/>
        </authorList>
    </citation>
    <scope>NUCLEOTIDE SEQUENCE</scope>
    <source>
        <strain evidence="7">PL_HMW_Pooled</strain>
    </source>
</reference>
<dbReference type="PANTHER" id="PTHR43142:SF1">
    <property type="entry name" value="CARBOXYLIC ESTER HYDROLASE"/>
    <property type="match status" value="1"/>
</dbReference>
<dbReference type="EMBL" id="JAHWGI010000969">
    <property type="protein sequence ID" value="KAK3919007.1"/>
    <property type="molecule type" value="Genomic_DNA"/>
</dbReference>
<feature type="domain" description="Carboxylesterase type B" evidence="6">
    <location>
        <begin position="132"/>
        <end position="336"/>
    </location>
</feature>
<name>A0AAE1HCQ3_9NEOP</name>
<reference evidence="7" key="1">
    <citation type="submission" date="2021-07" db="EMBL/GenBank/DDBJ databases">
        <authorList>
            <person name="Catto M.A."/>
            <person name="Jacobson A."/>
            <person name="Kennedy G."/>
            <person name="Labadie P."/>
            <person name="Hunt B.G."/>
            <person name="Srinivasan R."/>
        </authorList>
    </citation>
    <scope>NUCLEOTIDE SEQUENCE</scope>
    <source>
        <strain evidence="7">PL_HMW_Pooled</strain>
        <tissue evidence="7">Head</tissue>
    </source>
</reference>
<gene>
    <name evidence="7" type="ORF">KUF71_008156</name>
</gene>
<dbReference type="SUPFAM" id="SSF53474">
    <property type="entry name" value="alpha/beta-Hydrolases"/>
    <property type="match status" value="1"/>
</dbReference>
<evidence type="ECO:0000256" key="2">
    <source>
        <dbReference type="ARBA" id="ARBA00022487"/>
    </source>
</evidence>
<dbReference type="PANTHER" id="PTHR43142">
    <property type="entry name" value="CARBOXYLIC ESTER HYDROLASE"/>
    <property type="match status" value="1"/>
</dbReference>
<comment type="similarity">
    <text evidence="1">Belongs to the type-B carboxylesterase/lipase family.</text>
</comment>
<feature type="compositionally biased region" description="Basic and acidic residues" evidence="5">
    <location>
        <begin position="445"/>
        <end position="461"/>
    </location>
</feature>
<dbReference type="GO" id="GO:0052689">
    <property type="term" value="F:carboxylic ester hydrolase activity"/>
    <property type="evidence" value="ECO:0007669"/>
    <property type="project" value="UniProtKB-KW"/>
</dbReference>
<dbReference type="InterPro" id="IPR029058">
    <property type="entry name" value="AB_hydrolase_fold"/>
</dbReference>
<dbReference type="Proteomes" id="UP001219518">
    <property type="component" value="Unassembled WGS sequence"/>
</dbReference>
<evidence type="ECO:0000256" key="1">
    <source>
        <dbReference type="ARBA" id="ARBA00005964"/>
    </source>
</evidence>
<dbReference type="Gene3D" id="3.40.50.1820">
    <property type="entry name" value="alpha/beta hydrolase"/>
    <property type="match status" value="1"/>
</dbReference>
<keyword evidence="2" id="KW-0719">Serine esterase</keyword>
<dbReference type="AlphaFoldDB" id="A0AAE1HCQ3"/>
<evidence type="ECO:0000259" key="6">
    <source>
        <dbReference type="Pfam" id="PF00135"/>
    </source>
</evidence>
<feature type="domain" description="Carboxylesterase type B" evidence="6">
    <location>
        <begin position="361"/>
        <end position="685"/>
    </location>
</feature>
<keyword evidence="8" id="KW-1185">Reference proteome</keyword>
<evidence type="ECO:0000256" key="3">
    <source>
        <dbReference type="ARBA" id="ARBA00022801"/>
    </source>
</evidence>
<protein>
    <submittedName>
        <fullName evidence="7">Esterase FE4</fullName>
    </submittedName>
</protein>